<name>A0A1J1J597_9DIPT</name>
<dbReference type="Proteomes" id="UP000183832">
    <property type="component" value="Unassembled WGS sequence"/>
</dbReference>
<keyword evidence="2" id="KW-1185">Reference proteome</keyword>
<accession>A0A1J1J597</accession>
<evidence type="ECO:0000313" key="2">
    <source>
        <dbReference type="Proteomes" id="UP000183832"/>
    </source>
</evidence>
<sequence>MTLPIGTVTHDTYRSSQRTARKRSIRNETKLAAFHNSDQLNEKPHGVDNLNSIQFSRLLLFLSIQHFINSNQMEKNKHVLNNIEVEEETTWCYNPTLLRDAFNILLLLKRMSLGKRQIPS</sequence>
<evidence type="ECO:0000313" key="1">
    <source>
        <dbReference type="EMBL" id="CRL07576.1"/>
    </source>
</evidence>
<proteinExistence type="predicted"/>
<dbReference type="EMBL" id="CVRI01000072">
    <property type="protein sequence ID" value="CRL07576.1"/>
    <property type="molecule type" value="Genomic_DNA"/>
</dbReference>
<protein>
    <submittedName>
        <fullName evidence="1">CLUMA_CG020541, isoform A</fullName>
    </submittedName>
</protein>
<gene>
    <name evidence="1" type="ORF">CLUMA_CG020541</name>
</gene>
<reference evidence="1 2" key="1">
    <citation type="submission" date="2015-04" db="EMBL/GenBank/DDBJ databases">
        <authorList>
            <person name="Syromyatnikov M.Y."/>
            <person name="Popov V.N."/>
        </authorList>
    </citation>
    <scope>NUCLEOTIDE SEQUENCE [LARGE SCALE GENOMIC DNA]</scope>
</reference>
<dbReference type="AlphaFoldDB" id="A0A1J1J597"/>
<organism evidence="1 2">
    <name type="scientific">Clunio marinus</name>
    <dbReference type="NCBI Taxonomy" id="568069"/>
    <lineage>
        <taxon>Eukaryota</taxon>
        <taxon>Metazoa</taxon>
        <taxon>Ecdysozoa</taxon>
        <taxon>Arthropoda</taxon>
        <taxon>Hexapoda</taxon>
        <taxon>Insecta</taxon>
        <taxon>Pterygota</taxon>
        <taxon>Neoptera</taxon>
        <taxon>Endopterygota</taxon>
        <taxon>Diptera</taxon>
        <taxon>Nematocera</taxon>
        <taxon>Chironomoidea</taxon>
        <taxon>Chironomidae</taxon>
        <taxon>Clunio</taxon>
    </lineage>
</organism>